<organism evidence="1">
    <name type="scientific">Ectopseudomonas mendocina (strain ymp)</name>
    <name type="common">Pseudomonas mendocina</name>
    <dbReference type="NCBI Taxonomy" id="399739"/>
    <lineage>
        <taxon>Bacteria</taxon>
        <taxon>Pseudomonadati</taxon>
        <taxon>Pseudomonadota</taxon>
        <taxon>Gammaproteobacteria</taxon>
        <taxon>Pseudomonadales</taxon>
        <taxon>Pseudomonadaceae</taxon>
        <taxon>Ectopseudomonas</taxon>
    </lineage>
</organism>
<protein>
    <submittedName>
        <fullName evidence="1">Uncharacterized protein</fullName>
    </submittedName>
</protein>
<sequence length="104" mass="11610">MEEEFSLYLIEPGSRPPFPAIARYLWGKEDFDSDGNSRHPNDDQWTELTIICRSTNSEHLDIDPVSGNPLVLKISSTSPSLVQKISQFLVANSGGTICTEWPNT</sequence>
<dbReference type="AlphaFoldDB" id="A4XWW5"/>
<dbReference type="HOGENOM" id="CLU_2247759_0_0_6"/>
<name>A4XWW5_ECTM1</name>
<reference evidence="1" key="1">
    <citation type="submission" date="2007-04" db="EMBL/GenBank/DDBJ databases">
        <title>Complete sequence of Pseudomonas mendocina ymp.</title>
        <authorList>
            <consortium name="US DOE Joint Genome Institute"/>
            <person name="Copeland A."/>
            <person name="Lucas S."/>
            <person name="Lapidus A."/>
            <person name="Barry K."/>
            <person name="Glavina del Rio T."/>
            <person name="Dalin E."/>
            <person name="Tice H."/>
            <person name="Pitluck S."/>
            <person name="Kiss H."/>
            <person name="Brettin T."/>
            <person name="Detter J.C."/>
            <person name="Bruce D."/>
            <person name="Han C."/>
            <person name="Schmutz J."/>
            <person name="Larimer F."/>
            <person name="Land M."/>
            <person name="Hauser L."/>
            <person name="Kyrpides N."/>
            <person name="Mikhailova N."/>
            <person name="Hersman L."/>
            <person name="Dubois J."/>
            <person name="Maurice P."/>
            <person name="Richardson P."/>
        </authorList>
    </citation>
    <scope>NUCLEOTIDE SEQUENCE [LARGE SCALE GENOMIC DNA]</scope>
    <source>
        <strain evidence="1">Ymp</strain>
    </source>
</reference>
<evidence type="ECO:0000313" key="1">
    <source>
        <dbReference type="EMBL" id="ABP85831.1"/>
    </source>
</evidence>
<gene>
    <name evidence="1" type="ordered locus">Pmen_3077</name>
</gene>
<accession>A4XWW5</accession>
<dbReference type="EMBL" id="CP000680">
    <property type="protein sequence ID" value="ABP85831.1"/>
    <property type="molecule type" value="Genomic_DNA"/>
</dbReference>
<dbReference type="KEGG" id="pmy:Pmen_3077"/>
<proteinExistence type="predicted"/>